<dbReference type="EMBL" id="JAOZYC010000164">
    <property type="protein sequence ID" value="MEB8342326.1"/>
    <property type="molecule type" value="Genomic_DNA"/>
</dbReference>
<dbReference type="SUPFAM" id="SSF51445">
    <property type="entry name" value="(Trans)glycosidases"/>
    <property type="match status" value="1"/>
</dbReference>
<evidence type="ECO:0000313" key="4">
    <source>
        <dbReference type="EMBL" id="MEB8342326.1"/>
    </source>
</evidence>
<dbReference type="Pfam" id="PF13200">
    <property type="entry name" value="DUF4015"/>
    <property type="match status" value="1"/>
</dbReference>
<gene>
    <name evidence="4" type="ORF">OKJ99_33015</name>
</gene>
<comment type="caution">
    <text evidence="4">The sequence shown here is derived from an EMBL/GenBank/DDBJ whole genome shotgun (WGS) entry which is preliminary data.</text>
</comment>
<dbReference type="Gene3D" id="2.60.40.10">
    <property type="entry name" value="Immunoglobulins"/>
    <property type="match status" value="1"/>
</dbReference>
<feature type="transmembrane region" description="Helical" evidence="2">
    <location>
        <begin position="38"/>
        <end position="57"/>
    </location>
</feature>
<dbReference type="Gene3D" id="3.20.20.80">
    <property type="entry name" value="Glycosidases"/>
    <property type="match status" value="1"/>
</dbReference>
<dbReference type="InterPro" id="IPR017853">
    <property type="entry name" value="GH"/>
</dbReference>
<dbReference type="RefSeq" id="WP_326021736.1">
    <property type="nucleotide sequence ID" value="NZ_JAOZYC010000164.1"/>
</dbReference>
<organism evidence="4 5">
    <name type="scientific">Streptomyces endophyticus</name>
    <dbReference type="NCBI Taxonomy" id="714166"/>
    <lineage>
        <taxon>Bacteria</taxon>
        <taxon>Bacillati</taxon>
        <taxon>Actinomycetota</taxon>
        <taxon>Actinomycetes</taxon>
        <taxon>Kitasatosporales</taxon>
        <taxon>Streptomycetaceae</taxon>
        <taxon>Streptomyces</taxon>
    </lineage>
</organism>
<sequence length="556" mass="59383">MRLDWKNWLRSPTSRTSGSASDPAASASPAGFPRRRPVILVCVLLALVLAIGGTLSLRAAHGTTLNLVGLPNDGKLGAQLLRTGEFEVTGGEGDELKGAKVTLDGKPLRTRAAHGSASALSVGLGDVKDGTHELRVTQPGSWPTGDTEVVRKLTVDTEAPRLKVADTKADGFREPVTVRGTAAGARKITVAGRTAKPAKDGAFAVRLPRPPGRTTVTATDAAGNTARHEAELTVHRPLLRAVHVSAQGWASDALRKPVMKLLKQKKINAVQLDIKDELGEIGYASKVPLAKSVGAAKGYYDAKKAIKEIHAAGGTVVGRIVAFRDPILATKSWKSGHRDRVVRTPGGGAYNGGSYGQLSFTNFANKEVRQYNIDLAAEAAKLGFDDILYDYIRRPDGPIRKMSFPGLGDTTPERSVADVVGETRAAVRKHNAFLGVSVFGIAVDRPKEIAQDVGLLAQEADYIAPMIYPSHWAKGEYGVSDPNSHPYPITKRSLAAFAKKTRHTDAQIVPWIQDFSLGVSYGDKEVRAQLDAARSDGIKGFLLWNPGVQYHGGALD</sequence>
<evidence type="ECO:0000259" key="3">
    <source>
        <dbReference type="Pfam" id="PF13200"/>
    </source>
</evidence>
<dbReference type="Proteomes" id="UP001354931">
    <property type="component" value="Unassembled WGS sequence"/>
</dbReference>
<protein>
    <recommendedName>
        <fullName evidence="3">DUF4015 domain-containing protein</fullName>
    </recommendedName>
</protein>
<keyword evidence="2" id="KW-1133">Transmembrane helix</keyword>
<keyword evidence="5" id="KW-1185">Reference proteome</keyword>
<keyword evidence="2" id="KW-0472">Membrane</keyword>
<feature type="compositionally biased region" description="Low complexity" evidence="1">
    <location>
        <begin position="17"/>
        <end position="30"/>
    </location>
</feature>
<dbReference type="InterPro" id="IPR013783">
    <property type="entry name" value="Ig-like_fold"/>
</dbReference>
<reference evidence="4 5" key="1">
    <citation type="submission" date="2022-10" db="EMBL/GenBank/DDBJ databases">
        <authorList>
            <person name="Xie J."/>
            <person name="Shen N."/>
        </authorList>
    </citation>
    <scope>NUCLEOTIDE SEQUENCE [LARGE SCALE GENOMIC DNA]</scope>
    <source>
        <strain evidence="4 5">YIM65594</strain>
    </source>
</reference>
<dbReference type="InterPro" id="IPR025275">
    <property type="entry name" value="DUF4015"/>
</dbReference>
<feature type="region of interest" description="Disordered" evidence="1">
    <location>
        <begin position="1"/>
        <end position="30"/>
    </location>
</feature>
<feature type="domain" description="DUF4015" evidence="3">
    <location>
        <begin position="241"/>
        <end position="550"/>
    </location>
</feature>
<name>A0ABU6FE52_9ACTN</name>
<evidence type="ECO:0000256" key="1">
    <source>
        <dbReference type="SAM" id="MobiDB-lite"/>
    </source>
</evidence>
<accession>A0ABU6FE52</accession>
<evidence type="ECO:0000256" key="2">
    <source>
        <dbReference type="SAM" id="Phobius"/>
    </source>
</evidence>
<evidence type="ECO:0000313" key="5">
    <source>
        <dbReference type="Proteomes" id="UP001354931"/>
    </source>
</evidence>
<keyword evidence="2" id="KW-0812">Transmembrane</keyword>
<proteinExistence type="predicted"/>